<keyword evidence="2" id="KW-1185">Reference proteome</keyword>
<name>A0ACC3B6H5_9EURO</name>
<evidence type="ECO:0000313" key="2">
    <source>
        <dbReference type="Proteomes" id="UP001177260"/>
    </source>
</evidence>
<dbReference type="Proteomes" id="UP001177260">
    <property type="component" value="Unassembled WGS sequence"/>
</dbReference>
<sequence>MVLYRGSLPRLQRDQSLCNRLLFKGKEACVANCNYIEEVECDENKHCSIGCCSKFGVCGLGPDYCGKKNCVSTCDAKSECDPGDWGSAYAESSKCPLNVCCSKYGFCGTTKEFCGNKKVRRPSCGKGHPISRVVGYYEGWSPNRPCNPFYPEQIPPNVYTHLNYAFATINPDTFEVGPVSKAEGALMKRLTALKRAQTSLRVNIAIGGWTFNDVGPTATTFSDIARSEANQKRFFKSLISFMATYGFDGVDIDWEYPAADDRSGRPEDFANFSKFMANLKAALKSTGGRNELSLTIPTSYWYLQHFDIKNLAKHVDYFNYMSYDLHGKWDKESKWTEAFLDAHSNLTEIRNVMDLLWRNSISSDKVVLGLPFYGRVFTMANENCKKPGCKFASAGNPGKCSKEAGVLMNSELDDIRTDKKIQPTLDKEAAVQVLTWGNQWVTYDDEKTLKSRLEFARTTCLGGVMVWAVSHDTYDAKYSNALAGITPYPLAMPGKADDTTVTIPQHKPQCRWTNCGQTCPPGFAAVSRSDPGFRQGELMLDSAGCDIGLHTLCCPKDGAPPRCGWYGHNNGKCSNGCPSVKSDHGSGDATCKPAKYGVTVGPFEYQQRSLCYNSKIDNMSWEGCDWYHSEDDAPYGKPSDYCVSSCPSGMVRLSMSDGGECLKPGGTRAFCCKDKSYVNKIERDPEMELWKTRLDNLLEAGTCPYIDELKPSTKSLVRAEKPTDDFAWMLWIFTRLLKDTIYSAKEEIEAASWDASVKGHGLGHLVMKELKSFLLKSGELLRNSPEDVAKDVLCRTSLWNRKVNGDEDPAGCHGNVCAEDVDPTLCVPDPEGDDDDEENEENSPEAGLVRRLLEKRREAKTYKVWCSSKNSWEENLKIMALGFPRQGKWGPATPQYQNALTWEDPNDCGNPNIRAQLKTTNDYNAEHILEIQLIPLFLQHLTKGTLISGKPATFTPVDCSVFLSSSRITNGIDMLNSKIMNAADYPHPRREKKLKELPATWIMEAVGSSWNRKNFYLLKEEVNGMKKRVFSGDSLVDSTKMNEFVVDTSDPSKALKEIKTAIGVWSYLNQGDVQKSFGAIFTDVKTAFQRVNKQCFATYTINLELHTAWDEWFRDMLGFQVQRSSQWIDSNIKKMTNVWLAMPQSKQRDLILGHLASLTQGRKAYVKYDTSETTFPKKTRDDPDSDDDTDSDDDMDTDSD</sequence>
<evidence type="ECO:0000313" key="1">
    <source>
        <dbReference type="EMBL" id="KAK1145844.1"/>
    </source>
</evidence>
<dbReference type="EMBL" id="JAOPJF010000021">
    <property type="protein sequence ID" value="KAK1145844.1"/>
    <property type="molecule type" value="Genomic_DNA"/>
</dbReference>
<organism evidence="1 2">
    <name type="scientific">Aspergillus melleus</name>
    <dbReference type="NCBI Taxonomy" id="138277"/>
    <lineage>
        <taxon>Eukaryota</taxon>
        <taxon>Fungi</taxon>
        <taxon>Dikarya</taxon>
        <taxon>Ascomycota</taxon>
        <taxon>Pezizomycotina</taxon>
        <taxon>Eurotiomycetes</taxon>
        <taxon>Eurotiomycetidae</taxon>
        <taxon>Eurotiales</taxon>
        <taxon>Aspergillaceae</taxon>
        <taxon>Aspergillus</taxon>
        <taxon>Aspergillus subgen. Circumdati</taxon>
    </lineage>
</organism>
<accession>A0ACC3B6H5</accession>
<comment type="caution">
    <text evidence="1">The sequence shown here is derived from an EMBL/GenBank/DDBJ whole genome shotgun (WGS) entry which is preliminary data.</text>
</comment>
<proteinExistence type="predicted"/>
<gene>
    <name evidence="1" type="ORF">N8T08_003790</name>
</gene>
<reference evidence="1 2" key="1">
    <citation type="journal article" date="2023" name="ACS Omega">
        <title>Identification of the Neoaspergillic Acid Biosynthesis Gene Cluster by Establishing an In Vitro CRISPR-Ribonucleoprotein Genetic System in Aspergillus melleus.</title>
        <authorList>
            <person name="Yuan B."/>
            <person name="Grau M.F."/>
            <person name="Murata R.M."/>
            <person name="Torok T."/>
            <person name="Venkateswaran K."/>
            <person name="Stajich J.E."/>
            <person name="Wang C.C.C."/>
        </authorList>
    </citation>
    <scope>NUCLEOTIDE SEQUENCE [LARGE SCALE GENOMIC DNA]</scope>
    <source>
        <strain evidence="1 2">IMV 1140</strain>
    </source>
</reference>
<protein>
    <submittedName>
        <fullName evidence="1">Uncharacterized protein</fullName>
    </submittedName>
</protein>